<sequence length="80" mass="9117">MRRTKLHAADLRLRLALRLAVAPKHLFRLLWEPKVRPHERDATREALVAFITEGWDSLDIEAVPTRDGVAHSIPPTMGND</sequence>
<dbReference type="RefSeq" id="WP_185683472.1">
    <property type="nucleotide sequence ID" value="NZ_JACLAU010000014.1"/>
</dbReference>
<dbReference type="Proteomes" id="UP000520156">
    <property type="component" value="Unassembled WGS sequence"/>
</dbReference>
<proteinExistence type="predicted"/>
<reference evidence="1 2" key="1">
    <citation type="submission" date="2020-08" db="EMBL/GenBank/DDBJ databases">
        <title>The genome sequence of Novosphingobium flavum 4Y4.</title>
        <authorList>
            <person name="Liu Y."/>
        </authorList>
    </citation>
    <scope>NUCLEOTIDE SEQUENCE [LARGE SCALE GENOMIC DNA]</scope>
    <source>
        <strain evidence="1 2">4Y4</strain>
    </source>
</reference>
<keyword evidence="2" id="KW-1185">Reference proteome</keyword>
<evidence type="ECO:0000313" key="2">
    <source>
        <dbReference type="Proteomes" id="UP000520156"/>
    </source>
</evidence>
<protein>
    <submittedName>
        <fullName evidence="1">Uncharacterized protein</fullName>
    </submittedName>
</protein>
<evidence type="ECO:0000313" key="1">
    <source>
        <dbReference type="EMBL" id="MBC2652053.1"/>
    </source>
</evidence>
<accession>A0A7X1KCA0</accession>
<dbReference type="EMBL" id="JACLAU010000014">
    <property type="protein sequence ID" value="MBC2652053.1"/>
    <property type="molecule type" value="Genomic_DNA"/>
</dbReference>
<dbReference type="AlphaFoldDB" id="A0A7X1KCA0"/>
<gene>
    <name evidence="1" type="ORF">H7F49_10085</name>
</gene>
<organism evidence="1 2">
    <name type="scientific">Novosphingobium aerophilum</name>
    <dbReference type="NCBI Taxonomy" id="2839843"/>
    <lineage>
        <taxon>Bacteria</taxon>
        <taxon>Pseudomonadati</taxon>
        <taxon>Pseudomonadota</taxon>
        <taxon>Alphaproteobacteria</taxon>
        <taxon>Sphingomonadales</taxon>
        <taxon>Sphingomonadaceae</taxon>
        <taxon>Novosphingobium</taxon>
    </lineage>
</organism>
<name>A0A7X1KCA0_9SPHN</name>
<comment type="caution">
    <text evidence="1">The sequence shown here is derived from an EMBL/GenBank/DDBJ whole genome shotgun (WGS) entry which is preliminary data.</text>
</comment>